<comment type="caution">
    <text evidence="1">The sequence shown here is derived from an EMBL/GenBank/DDBJ whole genome shotgun (WGS) entry which is preliminary data.</text>
</comment>
<gene>
    <name evidence="1" type="ORF">RUM43_002396</name>
</gene>
<dbReference type="AlphaFoldDB" id="A0AAN8S972"/>
<proteinExistence type="predicted"/>
<evidence type="ECO:0000313" key="1">
    <source>
        <dbReference type="EMBL" id="KAK6628581.1"/>
    </source>
</evidence>
<dbReference type="Proteomes" id="UP001372834">
    <property type="component" value="Unassembled WGS sequence"/>
</dbReference>
<protein>
    <submittedName>
        <fullName evidence="1">Uncharacterized protein</fullName>
    </submittedName>
</protein>
<sequence>KYGTICDGSYNLVKRINSWIQKHKKNFIVSLENKKCFQTNTKGMKLNLWQQEDILVCIYEGGLWAADGVSSAVFKTD</sequence>
<organism evidence="1 2">
    <name type="scientific">Polyplax serrata</name>
    <name type="common">Common mouse louse</name>
    <dbReference type="NCBI Taxonomy" id="468196"/>
    <lineage>
        <taxon>Eukaryota</taxon>
        <taxon>Metazoa</taxon>
        <taxon>Ecdysozoa</taxon>
        <taxon>Arthropoda</taxon>
        <taxon>Hexapoda</taxon>
        <taxon>Insecta</taxon>
        <taxon>Pterygota</taxon>
        <taxon>Neoptera</taxon>
        <taxon>Paraneoptera</taxon>
        <taxon>Psocodea</taxon>
        <taxon>Troctomorpha</taxon>
        <taxon>Phthiraptera</taxon>
        <taxon>Anoplura</taxon>
        <taxon>Polyplacidae</taxon>
        <taxon>Polyplax</taxon>
    </lineage>
</organism>
<dbReference type="EMBL" id="JAWJWE010000036">
    <property type="protein sequence ID" value="KAK6628581.1"/>
    <property type="molecule type" value="Genomic_DNA"/>
</dbReference>
<evidence type="ECO:0000313" key="2">
    <source>
        <dbReference type="Proteomes" id="UP001372834"/>
    </source>
</evidence>
<reference evidence="1 2" key="1">
    <citation type="submission" date="2023-10" db="EMBL/GenBank/DDBJ databases">
        <title>Genomes of two closely related lineages of the louse Polyplax serrata with different host specificities.</title>
        <authorList>
            <person name="Martinu J."/>
            <person name="Tarabai H."/>
            <person name="Stefka J."/>
            <person name="Hypsa V."/>
        </authorList>
    </citation>
    <scope>NUCLEOTIDE SEQUENCE [LARGE SCALE GENOMIC DNA]</scope>
    <source>
        <strain evidence="1">HR10_N</strain>
    </source>
</reference>
<accession>A0AAN8S972</accession>
<feature type="non-terminal residue" evidence="1">
    <location>
        <position position="1"/>
    </location>
</feature>
<name>A0AAN8S972_POLSC</name>